<gene>
    <name evidence="4" type="ORF">PG994_007993</name>
</gene>
<evidence type="ECO:0000256" key="2">
    <source>
        <dbReference type="ARBA" id="ARBA00022553"/>
    </source>
</evidence>
<protein>
    <submittedName>
        <fullName evidence="4">Polyketide synthase</fullName>
    </submittedName>
</protein>
<dbReference type="InterPro" id="IPR016039">
    <property type="entry name" value="Thiolase-like"/>
</dbReference>
<dbReference type="PANTHER" id="PTHR43775:SF29">
    <property type="entry name" value="ASPERFURANONE POLYKETIDE SYNTHASE AFOG-RELATED"/>
    <property type="match status" value="1"/>
</dbReference>
<evidence type="ECO:0000259" key="3">
    <source>
        <dbReference type="PROSITE" id="PS52004"/>
    </source>
</evidence>
<keyword evidence="5" id="KW-1185">Reference proteome</keyword>
<dbReference type="Pfam" id="PF00109">
    <property type="entry name" value="ketoacyl-synt"/>
    <property type="match status" value="2"/>
</dbReference>
<dbReference type="RefSeq" id="XP_066714889.1">
    <property type="nucleotide sequence ID" value="XM_066859402.1"/>
</dbReference>
<dbReference type="InterPro" id="IPR020841">
    <property type="entry name" value="PKS_Beta-ketoAc_synthase_dom"/>
</dbReference>
<evidence type="ECO:0000313" key="4">
    <source>
        <dbReference type="EMBL" id="KAK8061627.1"/>
    </source>
</evidence>
<name>A0ABR1USH1_9PEZI</name>
<dbReference type="PANTHER" id="PTHR43775">
    <property type="entry name" value="FATTY ACID SYNTHASE"/>
    <property type="match status" value="1"/>
</dbReference>
<dbReference type="SMART" id="SM00825">
    <property type="entry name" value="PKS_KS"/>
    <property type="match status" value="1"/>
</dbReference>
<dbReference type="SUPFAM" id="SSF53901">
    <property type="entry name" value="Thiolase-like"/>
    <property type="match status" value="1"/>
</dbReference>
<proteinExistence type="predicted"/>
<dbReference type="Proteomes" id="UP001480595">
    <property type="component" value="Unassembled WGS sequence"/>
</dbReference>
<dbReference type="Gene3D" id="3.40.47.10">
    <property type="match status" value="1"/>
</dbReference>
<organism evidence="4 5">
    <name type="scientific">Apiospora phragmitis</name>
    <dbReference type="NCBI Taxonomy" id="2905665"/>
    <lineage>
        <taxon>Eukaryota</taxon>
        <taxon>Fungi</taxon>
        <taxon>Dikarya</taxon>
        <taxon>Ascomycota</taxon>
        <taxon>Pezizomycotina</taxon>
        <taxon>Sordariomycetes</taxon>
        <taxon>Xylariomycetidae</taxon>
        <taxon>Amphisphaeriales</taxon>
        <taxon>Apiosporaceae</taxon>
        <taxon>Apiospora</taxon>
    </lineage>
</organism>
<dbReference type="InterPro" id="IPR014030">
    <property type="entry name" value="Ketoacyl_synth_N"/>
</dbReference>
<dbReference type="PROSITE" id="PS52004">
    <property type="entry name" value="KS3_2"/>
    <property type="match status" value="1"/>
</dbReference>
<dbReference type="GeneID" id="92092465"/>
<keyword evidence="1" id="KW-0596">Phosphopantetheine</keyword>
<evidence type="ECO:0000313" key="5">
    <source>
        <dbReference type="Proteomes" id="UP001480595"/>
    </source>
</evidence>
<feature type="domain" description="Ketosynthase family 3 (KS3)" evidence="3">
    <location>
        <begin position="15"/>
        <end position="202"/>
    </location>
</feature>
<reference evidence="4 5" key="1">
    <citation type="submission" date="2023-01" db="EMBL/GenBank/DDBJ databases">
        <title>Analysis of 21 Apiospora genomes using comparative genomics revels a genus with tremendous synthesis potential of carbohydrate active enzymes and secondary metabolites.</title>
        <authorList>
            <person name="Sorensen T."/>
        </authorList>
    </citation>
    <scope>NUCLEOTIDE SEQUENCE [LARGE SCALE GENOMIC DNA]</scope>
    <source>
        <strain evidence="4 5">CBS 135458</strain>
    </source>
</reference>
<dbReference type="EMBL" id="JAQQWL010000008">
    <property type="protein sequence ID" value="KAK8061627.1"/>
    <property type="molecule type" value="Genomic_DNA"/>
</dbReference>
<evidence type="ECO:0000256" key="1">
    <source>
        <dbReference type="ARBA" id="ARBA00022450"/>
    </source>
</evidence>
<comment type="caution">
    <text evidence="4">The sequence shown here is derived from an EMBL/GenBank/DDBJ whole genome shotgun (WGS) entry which is preliminary data.</text>
</comment>
<accession>A0ABR1USH1</accession>
<keyword evidence="2" id="KW-0597">Phosphoprotein</keyword>
<dbReference type="CDD" id="cd00833">
    <property type="entry name" value="PKS"/>
    <property type="match status" value="1"/>
</dbReference>
<sequence length="202" mass="21672">MGSTFGHGRSTGGASEPVPIIGMSSKFAGNATNTDWLWRMLVEGRSGWMPLLSSRFKPEGVYHPNNERLHSSLDPQYRLQLESVYEALENAGLPLAWIAGSNTSVLTGVFVHDYRDGLLRNPDNLPRLMATGTGVPVMSNRISQFFDLRGASMAIETAYSSGMVAMHQAIQSLRTGEAGMAIVGGANLTLNPDLFKALGSAG</sequence>
<dbReference type="InterPro" id="IPR050091">
    <property type="entry name" value="PKS_NRPS_Biosynth_Enz"/>
</dbReference>